<keyword evidence="5 8" id="KW-0472">Membrane</keyword>
<dbReference type="PANTHER" id="PTHR30386">
    <property type="entry name" value="MEMBRANE FUSION SUBUNIT OF EMRAB-TOLC MULTIDRUG EFFLUX PUMP"/>
    <property type="match status" value="1"/>
</dbReference>
<comment type="similarity">
    <text evidence="2">Belongs to the membrane fusion protein (MFP) (TC 8.A.1) family.</text>
</comment>
<dbReference type="InterPro" id="IPR050739">
    <property type="entry name" value="MFP"/>
</dbReference>
<feature type="region of interest" description="Disordered" evidence="7">
    <location>
        <begin position="1"/>
        <end position="30"/>
    </location>
</feature>
<evidence type="ECO:0000256" key="6">
    <source>
        <dbReference type="SAM" id="Coils"/>
    </source>
</evidence>
<name>A0AB37UEW3_9CYAN</name>
<keyword evidence="3 8" id="KW-0812">Transmembrane</keyword>
<feature type="transmembrane region" description="Helical" evidence="8">
    <location>
        <begin position="43"/>
        <end position="66"/>
    </location>
</feature>
<dbReference type="RefSeq" id="WP_106167004.1">
    <property type="nucleotide sequence ID" value="NZ_JAVKZF010000002.1"/>
</dbReference>
<evidence type="ECO:0000256" key="8">
    <source>
        <dbReference type="SAM" id="Phobius"/>
    </source>
</evidence>
<proteinExistence type="inferred from homology"/>
<dbReference type="PANTHER" id="PTHR30386:SF26">
    <property type="entry name" value="TRANSPORT PROTEIN COMB"/>
    <property type="match status" value="1"/>
</dbReference>
<dbReference type="Pfam" id="PF26002">
    <property type="entry name" value="Beta-barrel_AprE"/>
    <property type="match status" value="1"/>
</dbReference>
<evidence type="ECO:0000256" key="2">
    <source>
        <dbReference type="ARBA" id="ARBA00009477"/>
    </source>
</evidence>
<gene>
    <name evidence="10" type="ORF">DSM107010_48530</name>
</gene>
<evidence type="ECO:0000256" key="3">
    <source>
        <dbReference type="ARBA" id="ARBA00022692"/>
    </source>
</evidence>
<feature type="coiled-coil region" evidence="6">
    <location>
        <begin position="267"/>
        <end position="308"/>
    </location>
</feature>
<dbReference type="InterPro" id="IPR058982">
    <property type="entry name" value="Beta-barrel_AprE"/>
</dbReference>
<dbReference type="Proteomes" id="UP000282574">
    <property type="component" value="Unassembled WGS sequence"/>
</dbReference>
<evidence type="ECO:0000256" key="7">
    <source>
        <dbReference type="SAM" id="MobiDB-lite"/>
    </source>
</evidence>
<protein>
    <submittedName>
        <fullName evidence="10">Hemolysin D</fullName>
    </submittedName>
</protein>
<evidence type="ECO:0000256" key="5">
    <source>
        <dbReference type="ARBA" id="ARBA00023136"/>
    </source>
</evidence>
<keyword evidence="6" id="KW-0175">Coiled coil</keyword>
<comment type="subcellular location">
    <subcellularLocation>
        <location evidence="1">Membrane</location>
        <topology evidence="1">Single-pass membrane protein</topology>
    </subcellularLocation>
</comment>
<keyword evidence="11" id="KW-1185">Reference proteome</keyword>
<accession>A0AB37UEW3</accession>
<evidence type="ECO:0000256" key="4">
    <source>
        <dbReference type="ARBA" id="ARBA00022989"/>
    </source>
</evidence>
<dbReference type="AlphaFoldDB" id="A0AB37UEW3"/>
<dbReference type="GO" id="GO:0016020">
    <property type="term" value="C:membrane"/>
    <property type="evidence" value="ECO:0007669"/>
    <property type="project" value="UniProtKB-SubCell"/>
</dbReference>
<organism evidence="10 11">
    <name type="scientific">Chroococcidiopsis cubana SAG 39.79</name>
    <dbReference type="NCBI Taxonomy" id="388085"/>
    <lineage>
        <taxon>Bacteria</taxon>
        <taxon>Bacillati</taxon>
        <taxon>Cyanobacteriota</taxon>
        <taxon>Cyanophyceae</taxon>
        <taxon>Chroococcidiopsidales</taxon>
        <taxon>Chroococcidiopsidaceae</taxon>
        <taxon>Chroococcidiopsis</taxon>
    </lineage>
</organism>
<evidence type="ECO:0000259" key="9">
    <source>
        <dbReference type="Pfam" id="PF26002"/>
    </source>
</evidence>
<dbReference type="EMBL" id="RSCK01000056">
    <property type="protein sequence ID" value="RUT08059.1"/>
    <property type="molecule type" value="Genomic_DNA"/>
</dbReference>
<reference evidence="10 11" key="1">
    <citation type="journal article" date="2019" name="Genome Biol. Evol.">
        <title>Day and night: Metabolic profiles and evolutionary relationships of six axenic non-marine cyanobacteria.</title>
        <authorList>
            <person name="Will S.E."/>
            <person name="Henke P."/>
            <person name="Boedeker C."/>
            <person name="Huang S."/>
            <person name="Brinkmann H."/>
            <person name="Rohde M."/>
            <person name="Jarek M."/>
            <person name="Friedl T."/>
            <person name="Seufert S."/>
            <person name="Schumacher M."/>
            <person name="Overmann J."/>
            <person name="Neumann-Schaal M."/>
            <person name="Petersen J."/>
        </authorList>
    </citation>
    <scope>NUCLEOTIDE SEQUENCE [LARGE SCALE GENOMIC DNA]</scope>
    <source>
        <strain evidence="10 11">SAG 39.79</strain>
    </source>
</reference>
<sequence>MQSEPNKNSVLRLVRQDTRKNPSPEANPAFLRPVQSNEFLPPVSLWTTLGGLLLLGTVAIGLALAATIHYKAMVKSAATIRPAGETRIVQAAIAGSIQQILVKENQSVKKGQAIAIIDNAQLLTKQQQVTGSIKNNELQLAQIDAQLLSLKRQREFESGLIERNVAAATAQLQRYQREYQDRQITSQAQVQEATAALELSKVEMEQFKQLANTGAVTQLQIKEKEQAFAAAEAKLKGAKAALNPTSAAIAMATEQVAQERAKGEISLANLNKDREVLRQRRLALENEIDHAARELQQVQHELKKAVLLTPDAGKVLKLELRNPGQVVNVGQSIAQIAPTQAALTIKARVAAQDISSIQICQKAAVADCKTGRVQLRISAYPYPDYGILRGAVRAISADAIVPQSQSPNTASPYYEVTIQPEKPYLVKGDRTYSLKPGMEVNADIVAQEETVLKFLLRKARLLTSW</sequence>
<dbReference type="Gene3D" id="1.10.287.470">
    <property type="entry name" value="Helix hairpin bin"/>
    <property type="match status" value="1"/>
</dbReference>
<dbReference type="Gene3D" id="2.40.50.100">
    <property type="match status" value="1"/>
</dbReference>
<comment type="caution">
    <text evidence="10">The sequence shown here is derived from an EMBL/GenBank/DDBJ whole genome shotgun (WGS) entry which is preliminary data.</text>
</comment>
<dbReference type="Gene3D" id="2.40.30.170">
    <property type="match status" value="1"/>
</dbReference>
<evidence type="ECO:0000313" key="10">
    <source>
        <dbReference type="EMBL" id="RUT08059.1"/>
    </source>
</evidence>
<feature type="coiled-coil region" evidence="6">
    <location>
        <begin position="133"/>
        <end position="241"/>
    </location>
</feature>
<evidence type="ECO:0000313" key="11">
    <source>
        <dbReference type="Proteomes" id="UP000282574"/>
    </source>
</evidence>
<evidence type="ECO:0000256" key="1">
    <source>
        <dbReference type="ARBA" id="ARBA00004167"/>
    </source>
</evidence>
<keyword evidence="4 8" id="KW-1133">Transmembrane helix</keyword>
<feature type="domain" description="AprE-like beta-barrel" evidence="9">
    <location>
        <begin position="343"/>
        <end position="446"/>
    </location>
</feature>
<dbReference type="PRINTS" id="PR01490">
    <property type="entry name" value="RTXTOXIND"/>
</dbReference>